<dbReference type="OrthoDB" id="25266at2157"/>
<keyword evidence="3" id="KW-0786">Thiamine pyrophosphate</keyword>
<evidence type="ECO:0000256" key="3">
    <source>
        <dbReference type="ARBA" id="ARBA00023052"/>
    </source>
</evidence>
<dbReference type="CDD" id="cd02000">
    <property type="entry name" value="TPP_E1_PDC_ADC_BCADC"/>
    <property type="match status" value="1"/>
</dbReference>
<organism evidence="6 7">
    <name type="scientific">Natrinema versiforme</name>
    <dbReference type="NCBI Taxonomy" id="88724"/>
    <lineage>
        <taxon>Archaea</taxon>
        <taxon>Methanobacteriati</taxon>
        <taxon>Methanobacteriota</taxon>
        <taxon>Stenosarchaea group</taxon>
        <taxon>Halobacteria</taxon>
        <taxon>Halobacteriales</taxon>
        <taxon>Natrialbaceae</taxon>
        <taxon>Natrinema</taxon>
    </lineage>
</organism>
<dbReference type="InterPro" id="IPR001017">
    <property type="entry name" value="DH_E1"/>
</dbReference>
<evidence type="ECO:0000313" key="7">
    <source>
        <dbReference type="Proteomes" id="UP000302218"/>
    </source>
</evidence>
<dbReference type="Proteomes" id="UP000302218">
    <property type="component" value="Chromosome"/>
</dbReference>
<protein>
    <submittedName>
        <fullName evidence="6">Pyruvate dehydrogenase (Acetyl-transferring) E1 component subunit alpha</fullName>
    </submittedName>
</protein>
<dbReference type="Pfam" id="PF02780">
    <property type="entry name" value="Transketolase_C"/>
    <property type="match status" value="1"/>
</dbReference>
<dbReference type="NCBIfam" id="TIGR03181">
    <property type="entry name" value="PDH_E1_alph_x"/>
    <property type="match status" value="1"/>
</dbReference>
<dbReference type="PANTHER" id="PTHR43257">
    <property type="entry name" value="PYRUVATE DEHYDROGENASE E1 COMPONENT BETA SUBUNIT"/>
    <property type="match status" value="1"/>
</dbReference>
<dbReference type="InterPro" id="IPR009014">
    <property type="entry name" value="Transketo_C/PFOR_II"/>
</dbReference>
<keyword evidence="6" id="KW-0670">Pyruvate</keyword>
<name>A0A4V1FZ70_9EURY</name>
<dbReference type="EMBL" id="CP040330">
    <property type="protein sequence ID" value="QCS41571.1"/>
    <property type="molecule type" value="Genomic_DNA"/>
</dbReference>
<dbReference type="CDD" id="cd07036">
    <property type="entry name" value="TPP_PYR_E1-PDHc-beta_like"/>
    <property type="match status" value="1"/>
</dbReference>
<dbReference type="SUPFAM" id="SSF52922">
    <property type="entry name" value="TK C-terminal domain-like"/>
    <property type="match status" value="1"/>
</dbReference>
<proteinExistence type="predicted"/>
<dbReference type="InterPro" id="IPR017596">
    <property type="entry name" value="PdhA/BkdA"/>
</dbReference>
<evidence type="ECO:0000256" key="1">
    <source>
        <dbReference type="ARBA" id="ARBA00001964"/>
    </source>
</evidence>
<dbReference type="GO" id="GO:0006082">
    <property type="term" value="P:organic acid metabolic process"/>
    <property type="evidence" value="ECO:0007669"/>
    <property type="project" value="UniProtKB-ARBA"/>
</dbReference>
<evidence type="ECO:0000256" key="2">
    <source>
        <dbReference type="ARBA" id="ARBA00023002"/>
    </source>
</evidence>
<dbReference type="InterPro" id="IPR005475">
    <property type="entry name" value="Transketolase-like_Pyr-bd"/>
</dbReference>
<dbReference type="PANTHER" id="PTHR43257:SF2">
    <property type="entry name" value="PYRUVATE DEHYDROGENASE E1 COMPONENT SUBUNIT BETA"/>
    <property type="match status" value="1"/>
</dbReference>
<dbReference type="KEGG" id="nvr:FEJ81_04080"/>
<dbReference type="AlphaFoldDB" id="A0A4V1FZ70"/>
<gene>
    <name evidence="6" type="primary">pdhA</name>
    <name evidence="6" type="ORF">FEJ81_04080</name>
</gene>
<dbReference type="Pfam" id="PF00676">
    <property type="entry name" value="E1_dh"/>
    <property type="match status" value="1"/>
</dbReference>
<keyword evidence="2" id="KW-0560">Oxidoreductase</keyword>
<dbReference type="Gene3D" id="3.40.50.920">
    <property type="match status" value="1"/>
</dbReference>
<dbReference type="FunFam" id="3.40.50.970:FF:000001">
    <property type="entry name" value="Pyruvate dehydrogenase E1 beta subunit"/>
    <property type="match status" value="1"/>
</dbReference>
<dbReference type="Pfam" id="PF02779">
    <property type="entry name" value="Transket_pyr"/>
    <property type="match status" value="1"/>
</dbReference>
<dbReference type="InterPro" id="IPR029061">
    <property type="entry name" value="THDP-binding"/>
</dbReference>
<feature type="compositionally biased region" description="Low complexity" evidence="4">
    <location>
        <begin position="368"/>
        <end position="389"/>
    </location>
</feature>
<sequence length="718" mass="77574">MPRSEVATFSVDRVEILDEDGRVDESLEPDLDDERLLEWYRTMKRSRRLDRRIIALQRRGELGTFAPATGQEAAQVGSTAALEETDWTVPAFREHPSALARGGSAQAIIEYAMGLEEGGEPPDDVPIMPPSIAVGTQPLHAAGIGWAEAMNDTDSVALTYFGDGATSEGEVYEAMNLAGVYEAQTVFFCQNNQYAISTPLSKQTRAATLAQKAIAAGIEPIQVDGNDILGVYAVTKEARERARRGVPTLIEATTYRREMHTTADDPSVYRTTEEEEEWEPLDPILRFERYLREHGVLDDETIDSIEAEIETDLEAALEAARETEANADPVDMFDTAYAERPPYLERQREAFVADEGDTVAPATGSQRSDGGSSAADVGSGDADGSSSADDLTDADLENAERLNMVEAIRETLHAELERDDDVLVYGQDVGVDGGVFRATQGLIDAFPGRVHDAPVAEAGIVGLGVGLSAAGYRPVAEIQFAGFTFQAFDQIHQHLSRMRSRSRGEITCPMVVRAPYGLGVSALEHHSESYEAGYAHIPGLTVAIPSTARDAAGLLRSAVRSPDPVLFLEPMALYRAARRPVPEETVVPLGEARVVDSGTDATVVAWGAMVPEVEDAVADLAADIELIDLRTISPMDTETVLESVRKTGRCVVVHEAPRTGGFAGEIAARIADEAVWYLEAPIERVTGYDVPVPLPAREDAYRPGPARIGAAIERVLAA</sequence>
<reference evidence="7" key="1">
    <citation type="submission" date="2019-05" db="EMBL/GenBank/DDBJ databases">
        <title>Genome sequence and methylation pattern of the halophilic Archaeon Natrinema versiforme BOL5-4.</title>
        <authorList>
            <person name="DasSarma P."/>
            <person name="Anton B.P."/>
            <person name="DasSarma S.L."/>
            <person name="Martinez F.L."/>
            <person name="Guzman D."/>
            <person name="Roberts R.J."/>
            <person name="DasSarma S."/>
        </authorList>
    </citation>
    <scope>NUCLEOTIDE SEQUENCE [LARGE SCALE GENOMIC DNA]</scope>
    <source>
        <strain evidence="7">BOL5-4</strain>
    </source>
</reference>
<evidence type="ECO:0000313" key="6">
    <source>
        <dbReference type="EMBL" id="QCS41571.1"/>
    </source>
</evidence>
<feature type="region of interest" description="Disordered" evidence="4">
    <location>
        <begin position="359"/>
        <end position="391"/>
    </location>
</feature>
<dbReference type="Gene3D" id="3.40.50.970">
    <property type="match status" value="2"/>
</dbReference>
<dbReference type="GeneID" id="95973675"/>
<evidence type="ECO:0000259" key="5">
    <source>
        <dbReference type="SMART" id="SM00861"/>
    </source>
</evidence>
<dbReference type="FunFam" id="3.40.50.920:FF:000001">
    <property type="entry name" value="Pyruvate dehydrogenase E1 beta subunit"/>
    <property type="match status" value="1"/>
</dbReference>
<feature type="domain" description="Transketolase-like pyrimidine-binding" evidence="5">
    <location>
        <begin position="402"/>
        <end position="576"/>
    </location>
</feature>
<dbReference type="SMART" id="SM00861">
    <property type="entry name" value="Transket_pyr"/>
    <property type="match status" value="1"/>
</dbReference>
<dbReference type="GO" id="GO:0044272">
    <property type="term" value="P:sulfur compound biosynthetic process"/>
    <property type="evidence" value="ECO:0007669"/>
    <property type="project" value="UniProtKB-ARBA"/>
</dbReference>
<comment type="cofactor">
    <cofactor evidence="1">
        <name>thiamine diphosphate</name>
        <dbReference type="ChEBI" id="CHEBI:58937"/>
    </cofactor>
</comment>
<dbReference type="SUPFAM" id="SSF52518">
    <property type="entry name" value="Thiamin diphosphate-binding fold (THDP-binding)"/>
    <property type="match status" value="2"/>
</dbReference>
<accession>A0A4V1FZ70</accession>
<dbReference type="GO" id="GO:0016624">
    <property type="term" value="F:oxidoreductase activity, acting on the aldehyde or oxo group of donors, disulfide as acceptor"/>
    <property type="evidence" value="ECO:0007669"/>
    <property type="project" value="InterPro"/>
</dbReference>
<evidence type="ECO:0000256" key="4">
    <source>
        <dbReference type="SAM" id="MobiDB-lite"/>
    </source>
</evidence>
<dbReference type="InterPro" id="IPR033248">
    <property type="entry name" value="Transketolase_C"/>
</dbReference>
<dbReference type="RefSeq" id="WP_138244078.1">
    <property type="nucleotide sequence ID" value="NZ_CP040330.1"/>
</dbReference>